<evidence type="ECO:0000256" key="2">
    <source>
        <dbReference type="ARBA" id="ARBA00022676"/>
    </source>
</evidence>
<evidence type="ECO:0000313" key="7">
    <source>
        <dbReference type="Proteomes" id="UP000268652"/>
    </source>
</evidence>
<name>A0A3A9W1Z6_9ACTN</name>
<dbReference type="EMBL" id="RBDX01000016">
    <property type="protein sequence ID" value="RKN07255.1"/>
    <property type="molecule type" value="Genomic_DNA"/>
</dbReference>
<dbReference type="EMBL" id="RBDY01000002">
    <property type="protein sequence ID" value="RKN26728.1"/>
    <property type="molecule type" value="Genomic_DNA"/>
</dbReference>
<comment type="caution">
    <text evidence="5">The sequence shown here is derived from an EMBL/GenBank/DDBJ whole genome shotgun (WGS) entry which is preliminary data.</text>
</comment>
<gene>
    <name evidence="6" type="ORF">D7318_05080</name>
    <name evidence="5" type="ORF">D7319_19470</name>
</gene>
<sequence>MRRALHIITGLGVGGAERQLRALLRRLPLPCDVVTLTEPGQVATELAADGVRVAHLGMLGNRDMSALPRLARLIRRGRYDVVHTHLYRACVYGRVAARMAGVRAVVATEHSLGARRIEGRPLTPSTRALYLATERVGSATVAVSHTVARRLADWGVPPRRIHLVPNGIEPAHFRFDPGARAVARARLGLPDNALAVGGVGRLVAGKRFGALVRAVAALPDDVWLVLAGEGPERAALRALAARLGVGRRVVLAGAWPDVRGLLAALDVLVSPSREETFGLAVLEGLAAGLPVLHAACPAVDELPEGAAPGARRVASDPDAIAAALREERAWGARRLPVPEALERYGMERVAERLMDVYRGVCAR</sequence>
<dbReference type="SUPFAM" id="SSF53756">
    <property type="entry name" value="UDP-Glycosyltransferase/glycogen phosphorylase"/>
    <property type="match status" value="1"/>
</dbReference>
<dbReference type="Pfam" id="PF13692">
    <property type="entry name" value="Glyco_trans_1_4"/>
    <property type="match status" value="1"/>
</dbReference>
<dbReference type="Gene3D" id="3.40.50.2000">
    <property type="entry name" value="Glycogen Phosphorylase B"/>
    <property type="match status" value="2"/>
</dbReference>
<dbReference type="PANTHER" id="PTHR12526:SF635">
    <property type="entry name" value="GLYCOSYL TRANSFERASE GROUP 1"/>
    <property type="match status" value="1"/>
</dbReference>
<dbReference type="OrthoDB" id="3646807at2"/>
<dbReference type="Pfam" id="PF13439">
    <property type="entry name" value="Glyco_transf_4"/>
    <property type="match status" value="1"/>
</dbReference>
<dbReference type="Proteomes" id="UP000275024">
    <property type="component" value="Unassembled WGS sequence"/>
</dbReference>
<evidence type="ECO:0000259" key="4">
    <source>
        <dbReference type="Pfam" id="PF13439"/>
    </source>
</evidence>
<evidence type="ECO:0000313" key="8">
    <source>
        <dbReference type="Proteomes" id="UP000275024"/>
    </source>
</evidence>
<dbReference type="RefSeq" id="WP_120695602.1">
    <property type="nucleotide sequence ID" value="NZ_RBDX01000016.1"/>
</dbReference>
<keyword evidence="2" id="KW-0328">Glycosyltransferase</keyword>
<protein>
    <recommendedName>
        <fullName evidence="1">D-inositol 3-phosphate glycosyltransferase</fullName>
    </recommendedName>
</protein>
<reference evidence="7 8" key="1">
    <citation type="submission" date="2018-09" db="EMBL/GenBank/DDBJ databases">
        <title>Streptomyces sp. nov. DS1-2, an endophytic actinomycete isolated from roots of Dendrobium scabrilingue.</title>
        <authorList>
            <person name="Kuncharoen N."/>
            <person name="Kudo T."/>
            <person name="Ohkuma M."/>
            <person name="Yuki M."/>
            <person name="Tanasupawat S."/>
        </authorList>
    </citation>
    <scope>NUCLEOTIDE SEQUENCE [LARGE SCALE GENOMIC DNA]</scope>
    <source>
        <strain evidence="5 8">AZ1-7</strain>
        <strain evidence="6 7">DS1-2</strain>
    </source>
</reference>
<feature type="domain" description="Glycosyltransferase subfamily 4-like N-terminal" evidence="4">
    <location>
        <begin position="13"/>
        <end position="171"/>
    </location>
</feature>
<keyword evidence="7" id="KW-1185">Reference proteome</keyword>
<dbReference type="AlphaFoldDB" id="A0A3A9W1Z6"/>
<evidence type="ECO:0000313" key="5">
    <source>
        <dbReference type="EMBL" id="RKN07255.1"/>
    </source>
</evidence>
<keyword evidence="3 5" id="KW-0808">Transferase</keyword>
<evidence type="ECO:0000256" key="3">
    <source>
        <dbReference type="ARBA" id="ARBA00022679"/>
    </source>
</evidence>
<organism evidence="5 8">
    <name type="scientific">Streptomyces radicis</name>
    <dbReference type="NCBI Taxonomy" id="1750517"/>
    <lineage>
        <taxon>Bacteria</taxon>
        <taxon>Bacillati</taxon>
        <taxon>Actinomycetota</taxon>
        <taxon>Actinomycetes</taxon>
        <taxon>Kitasatosporales</taxon>
        <taxon>Streptomycetaceae</taxon>
        <taxon>Streptomyces</taxon>
    </lineage>
</organism>
<dbReference type="PANTHER" id="PTHR12526">
    <property type="entry name" value="GLYCOSYLTRANSFERASE"/>
    <property type="match status" value="1"/>
</dbReference>
<proteinExistence type="predicted"/>
<dbReference type="GO" id="GO:0016757">
    <property type="term" value="F:glycosyltransferase activity"/>
    <property type="evidence" value="ECO:0007669"/>
    <property type="project" value="UniProtKB-KW"/>
</dbReference>
<dbReference type="Proteomes" id="UP000268652">
    <property type="component" value="Unassembled WGS sequence"/>
</dbReference>
<dbReference type="InterPro" id="IPR028098">
    <property type="entry name" value="Glyco_trans_4-like_N"/>
</dbReference>
<evidence type="ECO:0000313" key="6">
    <source>
        <dbReference type="EMBL" id="RKN26728.1"/>
    </source>
</evidence>
<evidence type="ECO:0000256" key="1">
    <source>
        <dbReference type="ARBA" id="ARBA00021292"/>
    </source>
</evidence>
<accession>A0A3A9W1Z6</accession>